<dbReference type="InterPro" id="IPR001482">
    <property type="entry name" value="T2SS/T4SS_dom"/>
</dbReference>
<evidence type="ECO:0000259" key="4">
    <source>
        <dbReference type="Pfam" id="PF23990"/>
    </source>
</evidence>
<protein>
    <submittedName>
        <fullName evidence="5">Type II/IV secretion system ATPase subunit</fullName>
    </submittedName>
</protein>
<reference evidence="5" key="1">
    <citation type="submission" date="2019-06" db="EMBL/GenBank/DDBJ databases">
        <title>Methanoculleus strain from Tamsui River, Taipei, Taiwan.</title>
        <authorList>
            <person name="You Y.-T."/>
            <person name="Chen S.-C."/>
            <person name="Lai S.-J."/>
            <person name="Lee Y.-C."/>
            <person name="Lai M.-C."/>
        </authorList>
    </citation>
    <scope>NUCLEOTIDE SEQUENCE</scope>
    <source>
        <strain evidence="5">Afa-1</strain>
    </source>
</reference>
<dbReference type="EMBL" id="VHLL01000002">
    <property type="protein sequence ID" value="MCT8336907.1"/>
    <property type="molecule type" value="Genomic_DNA"/>
</dbReference>
<dbReference type="AlphaFoldDB" id="A0A9E4ZKA7"/>
<dbReference type="CDD" id="cd01130">
    <property type="entry name" value="VirB11-like_ATPase"/>
    <property type="match status" value="1"/>
</dbReference>
<evidence type="ECO:0000313" key="6">
    <source>
        <dbReference type="Proteomes" id="UP001065682"/>
    </source>
</evidence>
<dbReference type="InterPro" id="IPR050921">
    <property type="entry name" value="T4SS_GSP_E_ATPase"/>
</dbReference>
<feature type="domain" description="Bacterial type II secretion system protein E" evidence="3">
    <location>
        <begin position="455"/>
        <end position="684"/>
    </location>
</feature>
<comment type="caution">
    <text evidence="5">The sequence shown here is derived from an EMBL/GenBank/DDBJ whole genome shotgun (WGS) entry which is preliminary data.</text>
</comment>
<dbReference type="GO" id="GO:0016887">
    <property type="term" value="F:ATP hydrolysis activity"/>
    <property type="evidence" value="ECO:0007669"/>
    <property type="project" value="InterPro"/>
</dbReference>
<dbReference type="Pfam" id="PF23990">
    <property type="entry name" value="PilB3_N"/>
    <property type="match status" value="1"/>
</dbReference>
<dbReference type="Proteomes" id="UP001065682">
    <property type="component" value="Unassembled WGS sequence"/>
</dbReference>
<dbReference type="PANTHER" id="PTHR30486:SF6">
    <property type="entry name" value="TYPE IV PILUS RETRACTATION ATPASE PILT"/>
    <property type="match status" value="1"/>
</dbReference>
<feature type="region of interest" description="Disordered" evidence="2">
    <location>
        <begin position="21"/>
        <end position="53"/>
    </location>
</feature>
<keyword evidence="6" id="KW-1185">Reference proteome</keyword>
<name>A0A9E4ZKA7_9EURY</name>
<dbReference type="PANTHER" id="PTHR30486">
    <property type="entry name" value="TWITCHING MOTILITY PROTEIN PILT"/>
    <property type="match status" value="1"/>
</dbReference>
<accession>A0A9E4ZKA7</accession>
<evidence type="ECO:0000256" key="1">
    <source>
        <dbReference type="ARBA" id="ARBA00006611"/>
    </source>
</evidence>
<evidence type="ECO:0000256" key="2">
    <source>
        <dbReference type="SAM" id="MobiDB-lite"/>
    </source>
</evidence>
<evidence type="ECO:0000313" key="5">
    <source>
        <dbReference type="EMBL" id="MCT8336907.1"/>
    </source>
</evidence>
<evidence type="ECO:0000259" key="3">
    <source>
        <dbReference type="Pfam" id="PF00437"/>
    </source>
</evidence>
<dbReference type="Pfam" id="PF00437">
    <property type="entry name" value="T2SSE"/>
    <property type="match status" value="1"/>
</dbReference>
<dbReference type="InterPro" id="IPR027417">
    <property type="entry name" value="P-loop_NTPase"/>
</dbReference>
<gene>
    <name evidence="5" type="ORF">FKB36_05205</name>
</gene>
<feature type="domain" description="PilB3-like N-terminal" evidence="4">
    <location>
        <begin position="291"/>
        <end position="347"/>
    </location>
</feature>
<dbReference type="SUPFAM" id="SSF52540">
    <property type="entry name" value="P-loop containing nucleoside triphosphate hydrolases"/>
    <property type="match status" value="1"/>
</dbReference>
<dbReference type="Gene3D" id="3.40.50.300">
    <property type="entry name" value="P-loop containing nucleotide triphosphate hydrolases"/>
    <property type="match status" value="1"/>
</dbReference>
<organism evidence="5 6">
    <name type="scientific">Methanoculleus formosensis</name>
    <dbReference type="NCBI Taxonomy" id="2590886"/>
    <lineage>
        <taxon>Archaea</taxon>
        <taxon>Methanobacteriati</taxon>
        <taxon>Methanobacteriota</taxon>
        <taxon>Stenosarchaea group</taxon>
        <taxon>Methanomicrobia</taxon>
        <taxon>Methanomicrobiales</taxon>
        <taxon>Methanomicrobiaceae</taxon>
        <taxon>Methanoculleus</taxon>
    </lineage>
</organism>
<dbReference type="Gene3D" id="3.30.450.380">
    <property type="match status" value="1"/>
</dbReference>
<sequence length="808" mass="89987">MSSGEDEERELIAAVRGLLSQPGNLGVSDGRTTTETVDAGLPPRSSGEDVQKETVLEVRRPIVDEQPEPPPVQQSTDIRSLIDAAARSDNSAENDPVRALLERIGRSDPGGAEEAVSAPAVETDELPLSPEMPADPPAAAEVLAAKPDAPGSAPRFHVPAGILDRVKGWRESVESETPKENPPIVEAVDDPEEEVSDGVVTVEELGTLADLILPKSATFTIEELSINRGENRFDFADSARVVSEFDDIFSHSFSSTSVAAAAAQVVTPVEEAPRSRFGFLSKLQVPKTGAVVEEYNPAFHGPLVDLVMRPSPGLEEIELYPVNEPYAYVRVTYDGTTHEYTYHVIEPILTPGEQVLFAEIKERLFETLTISSRDLTREEARVALRDAANTIIADYGIRLDPLGREKILYHIEKEFLGDGLIDPVMHDKYIEDISCDGVNSPIFVYHTTYESMKTSLVYHDHVELDSFVTKLAQRAGKYISIAEPMLDATMSDGSRIQMTLGEEVTAHGSTFTIRKFREEPITPTDLIEWHTFSPLGIAFIWLAVENAKSCIFAGGTASGKTTTLNAISLFIPPLAKIVTLEDTRELKLPHPNWIPSITRDSFSQDGRGEIDMYELLRAALRQRPEYILVGEVRGKEALTLFQAMSTGHVTYATMHADSVASAVHRLENPPIDVPRNMLSALSLMSIQVQARIGGQRIRRNKQLIEILDIDPRTNELITNEVFRWHPATDEIRYSGKSYILEQIMEDRGWSEERMREELKRRQEVLEWMRIKKIRYFKDVSKVLVSYFRDPETVVQRVRSDLYGEGGSV</sequence>
<dbReference type="InterPro" id="IPR056570">
    <property type="entry name" value="PilB3-like_N"/>
</dbReference>
<comment type="similarity">
    <text evidence="1">Belongs to the GSP E family.</text>
</comment>
<proteinExistence type="inferred from homology"/>